<evidence type="ECO:0000256" key="1">
    <source>
        <dbReference type="SAM" id="Coils"/>
    </source>
</evidence>
<feature type="compositionally biased region" description="Basic and acidic residues" evidence="2">
    <location>
        <begin position="249"/>
        <end position="271"/>
    </location>
</feature>
<dbReference type="SUPFAM" id="SSF57783">
    <property type="entry name" value="Zinc beta-ribbon"/>
    <property type="match status" value="1"/>
</dbReference>
<dbReference type="EMBL" id="AP024169">
    <property type="protein sequence ID" value="BCN29511.1"/>
    <property type="molecule type" value="Genomic_DNA"/>
</dbReference>
<dbReference type="AlphaFoldDB" id="A0A7R7IC58"/>
<feature type="region of interest" description="Disordered" evidence="2">
    <location>
        <begin position="230"/>
        <end position="274"/>
    </location>
</feature>
<dbReference type="KEGG" id="ahb:bsdtb5_08060"/>
<sequence>MAKRNGSHKKEKELHPDVILANSISIIDFARKEGMNISYEDGYIARISDISGYGEIIVDKDSNSWEYTDQENKTTHGNTIRFAARMNEMEWNEAVDFLIEERASYLSNSEYNQSYLSRHPQRNHESKVKNVQADTSKNKDVSIVEYAKSIGLEVKEVNDRLALIPEYPSLLIHKKNNTWNNSEQGVKDGNLIQFVSKFQNVSEKEAVRLLDEYQNSNESVEQEVVLNQKNEQEVNLEKESETSTVDSSIENKEVSRDESKEFETDVREKESKRHTKAQLAEIIAGMRHGVDITQYDDPRLKANQMREIRYALEKGNSLKDFISPTVSAEYIKEVRLAMEDDTDLSLLQLNEKKDNIFSAEQVKEIRMGLKNGLLLDQVKVYAKNHLDAATMKELRLGLQDGFDKMKDLANGHFKAEDIHTIRIHLIVKKIMQTIQFQLRQFYENIIDVFKKQVIIKEPMEVPQGQDISRFARMNTASKEEELVNEAAFELNEVAQTLYESMEEDFYQKDYTFEQKKDAMKRAINEVVQKANEIEHVSGVELDVAVDEAVEFIVNEKEEKTLQNEAMKSMKAEFVEKFYEYENDHYTKLAEFAQDVIAEKSISYEHKVEILYQTLGEMYDEKVAKNWIEHLYQPESEIVEEVKVDHQEQEMKNSSTERFRQMYEAMEQETEIIEEYEFDLEQ</sequence>
<accession>A0A7R7IC58</accession>
<evidence type="ECO:0000256" key="2">
    <source>
        <dbReference type="SAM" id="MobiDB-lite"/>
    </source>
</evidence>
<reference evidence="3 4" key="1">
    <citation type="submission" date="2020-11" db="EMBL/GenBank/DDBJ databases">
        <title>Draft genome sequencing of a Lachnospiraceae strain isolated from anoxic soil subjected to BSD treatment.</title>
        <authorList>
            <person name="Uek A."/>
            <person name="Tonouchi A."/>
        </authorList>
    </citation>
    <scope>NUCLEOTIDE SEQUENCE [LARGE SCALE GENOMIC DNA]</scope>
    <source>
        <strain evidence="3 4">TB5</strain>
    </source>
</reference>
<protein>
    <submittedName>
        <fullName evidence="3">Uncharacterized protein</fullName>
    </submittedName>
</protein>
<organism evidence="3 4">
    <name type="scientific">Anaeromicropila herbilytica</name>
    <dbReference type="NCBI Taxonomy" id="2785025"/>
    <lineage>
        <taxon>Bacteria</taxon>
        <taxon>Bacillati</taxon>
        <taxon>Bacillota</taxon>
        <taxon>Clostridia</taxon>
        <taxon>Lachnospirales</taxon>
        <taxon>Lachnospiraceae</taxon>
        <taxon>Anaeromicropila</taxon>
    </lineage>
</organism>
<keyword evidence="1" id="KW-0175">Coiled coil</keyword>
<dbReference type="RefSeq" id="WP_271714783.1">
    <property type="nucleotide sequence ID" value="NZ_AP024169.1"/>
</dbReference>
<dbReference type="Proteomes" id="UP000595897">
    <property type="component" value="Chromosome"/>
</dbReference>
<evidence type="ECO:0000313" key="4">
    <source>
        <dbReference type="Proteomes" id="UP000595897"/>
    </source>
</evidence>
<feature type="coiled-coil region" evidence="1">
    <location>
        <begin position="203"/>
        <end position="230"/>
    </location>
</feature>
<evidence type="ECO:0000313" key="3">
    <source>
        <dbReference type="EMBL" id="BCN29511.1"/>
    </source>
</evidence>
<keyword evidence="4" id="KW-1185">Reference proteome</keyword>
<proteinExistence type="predicted"/>
<gene>
    <name evidence="3" type="ORF">bsdtb5_08060</name>
</gene>
<feature type="compositionally biased region" description="Basic and acidic residues" evidence="2">
    <location>
        <begin position="230"/>
        <end position="241"/>
    </location>
</feature>
<name>A0A7R7IC58_9FIRM</name>